<dbReference type="InterPro" id="IPR017836">
    <property type="entry name" value="Hopanoid_biosynth-assoc_HpnK"/>
</dbReference>
<dbReference type="InterPro" id="IPR006879">
    <property type="entry name" value="YdjC-like"/>
</dbReference>
<keyword evidence="2" id="KW-0479">Metal-binding</keyword>
<proteinExistence type="predicted"/>
<sequence>MTSIPAGTVPRRALFSADDFGFSEAVNEGIERAHREGLLSTASLMVAGAAAADAVRRARRMPQLRVGLHLVAVEGAPVLPAADIPLLAGPDGWFPSDQARLGVRYFFHPTARRQLLREIEAQFRAFAATGLPLDHANAHKHMHLHPTVGAMLIRAGLPHGLRAVRVPCEPPTPLGEPDDAGARLLRGWTPLLRRQVRRAGLRCNDHCFGLRWSGHMTAARVAALLPRLPPGFSEIYFHPAAARDPLLDRLMPTYEHEGEMDALCSAEVRRALDRAGIVSAHWADAPRA</sequence>
<evidence type="ECO:0000256" key="3">
    <source>
        <dbReference type="ARBA" id="ARBA00022801"/>
    </source>
</evidence>
<dbReference type="Proteomes" id="UP001524547">
    <property type="component" value="Unassembled WGS sequence"/>
</dbReference>
<dbReference type="PANTHER" id="PTHR31609:SF1">
    <property type="entry name" value="CARBOHYDRATE DEACETYLASE"/>
    <property type="match status" value="1"/>
</dbReference>
<dbReference type="Gene3D" id="3.20.20.370">
    <property type="entry name" value="Glycoside hydrolase/deacetylase"/>
    <property type="match status" value="1"/>
</dbReference>
<comment type="caution">
    <text evidence="6">The sequence shown here is derived from an EMBL/GenBank/DDBJ whole genome shotgun (WGS) entry which is preliminary data.</text>
</comment>
<evidence type="ECO:0000256" key="1">
    <source>
        <dbReference type="ARBA" id="ARBA00001946"/>
    </source>
</evidence>
<keyword evidence="4" id="KW-0460">Magnesium</keyword>
<dbReference type="PANTHER" id="PTHR31609">
    <property type="entry name" value="YDJC DEACETYLASE FAMILY MEMBER"/>
    <property type="match status" value="1"/>
</dbReference>
<keyword evidence="5" id="KW-0119">Carbohydrate metabolism</keyword>
<accession>A0ABT1W089</accession>
<keyword evidence="7" id="KW-1185">Reference proteome</keyword>
<gene>
    <name evidence="6" type="primary">hpnK</name>
    <name evidence="6" type="ORF">NFI88_14285</name>
</gene>
<dbReference type="SUPFAM" id="SSF88713">
    <property type="entry name" value="Glycoside hydrolase/deacetylase"/>
    <property type="match status" value="1"/>
</dbReference>
<evidence type="ECO:0000256" key="4">
    <source>
        <dbReference type="ARBA" id="ARBA00022842"/>
    </source>
</evidence>
<evidence type="ECO:0000256" key="5">
    <source>
        <dbReference type="ARBA" id="ARBA00023277"/>
    </source>
</evidence>
<name>A0ABT1W089_9PROT</name>
<organism evidence="6 7">
    <name type="scientific">Rhizosaccharibacter radicis</name>
    <dbReference type="NCBI Taxonomy" id="2782605"/>
    <lineage>
        <taxon>Bacteria</taxon>
        <taxon>Pseudomonadati</taxon>
        <taxon>Pseudomonadota</taxon>
        <taxon>Alphaproteobacteria</taxon>
        <taxon>Acetobacterales</taxon>
        <taxon>Acetobacteraceae</taxon>
        <taxon>Rhizosaccharibacter</taxon>
    </lineage>
</organism>
<dbReference type="EMBL" id="JAMZEJ010000009">
    <property type="protein sequence ID" value="MCQ8242005.1"/>
    <property type="molecule type" value="Genomic_DNA"/>
</dbReference>
<dbReference type="RefSeq" id="WP_422920763.1">
    <property type="nucleotide sequence ID" value="NZ_JAMZEJ010000009.1"/>
</dbReference>
<reference evidence="6 7" key="1">
    <citation type="submission" date="2022-06" db="EMBL/GenBank/DDBJ databases">
        <title>Rhizosaccharibacter gen. nov. sp. nov. KSS12, endophytic bacteria isolated from sugarcane.</title>
        <authorList>
            <person name="Pitiwittayakul N."/>
        </authorList>
    </citation>
    <scope>NUCLEOTIDE SEQUENCE [LARGE SCALE GENOMIC DNA]</scope>
    <source>
        <strain evidence="6 7">KSS12</strain>
    </source>
</reference>
<evidence type="ECO:0000313" key="7">
    <source>
        <dbReference type="Proteomes" id="UP001524547"/>
    </source>
</evidence>
<comment type="cofactor">
    <cofactor evidence="1">
        <name>Mg(2+)</name>
        <dbReference type="ChEBI" id="CHEBI:18420"/>
    </cofactor>
</comment>
<evidence type="ECO:0000313" key="6">
    <source>
        <dbReference type="EMBL" id="MCQ8242005.1"/>
    </source>
</evidence>
<evidence type="ECO:0000256" key="2">
    <source>
        <dbReference type="ARBA" id="ARBA00022723"/>
    </source>
</evidence>
<keyword evidence="3" id="KW-0378">Hydrolase</keyword>
<dbReference type="NCBIfam" id="TIGR03473">
    <property type="entry name" value="HpnK"/>
    <property type="match status" value="1"/>
</dbReference>
<dbReference type="Pfam" id="PF04794">
    <property type="entry name" value="YdjC"/>
    <property type="match status" value="1"/>
</dbReference>
<dbReference type="InterPro" id="IPR011330">
    <property type="entry name" value="Glyco_hydro/deAcase_b/a-brl"/>
</dbReference>
<protein>
    <submittedName>
        <fullName evidence="6">Hopanoid biosynthesis-associated protein HpnK</fullName>
    </submittedName>
</protein>